<evidence type="ECO:0000256" key="1">
    <source>
        <dbReference type="ARBA" id="ARBA00004141"/>
    </source>
</evidence>
<keyword evidence="3 5" id="KW-1133">Transmembrane helix</keyword>
<feature type="transmembrane region" description="Helical" evidence="5">
    <location>
        <begin position="47"/>
        <end position="67"/>
    </location>
</feature>
<feature type="transmembrane region" description="Helical" evidence="5">
    <location>
        <begin position="210"/>
        <end position="231"/>
    </location>
</feature>
<evidence type="ECO:0000313" key="6">
    <source>
        <dbReference type="EMBL" id="GAA0670080.1"/>
    </source>
</evidence>
<feature type="transmembrane region" description="Helical" evidence="5">
    <location>
        <begin position="180"/>
        <end position="203"/>
    </location>
</feature>
<feature type="transmembrane region" description="Helical" evidence="5">
    <location>
        <begin position="237"/>
        <end position="255"/>
    </location>
</feature>
<keyword evidence="2 5" id="KW-0812">Transmembrane</keyword>
<dbReference type="EMBL" id="BAAADV010000002">
    <property type="protein sequence ID" value="GAA0670080.1"/>
    <property type="molecule type" value="Genomic_DNA"/>
</dbReference>
<comment type="subcellular location">
    <subcellularLocation>
        <location evidence="5">Cell membrane</location>
        <topology evidence="5">Multi-pass membrane protein</topology>
    </subcellularLocation>
    <subcellularLocation>
        <location evidence="1">Membrane</location>
        <topology evidence="1">Multi-pass membrane protein</topology>
    </subcellularLocation>
</comment>
<gene>
    <name evidence="6" type="ORF">GCM10009020_15190</name>
</gene>
<dbReference type="InterPro" id="IPR051598">
    <property type="entry name" value="TSUP/Inactive_protease-like"/>
</dbReference>
<evidence type="ECO:0000256" key="5">
    <source>
        <dbReference type="RuleBase" id="RU363041"/>
    </source>
</evidence>
<organism evidence="6 7">
    <name type="scientific">Natronoarchaeum mannanilyticum</name>
    <dbReference type="NCBI Taxonomy" id="926360"/>
    <lineage>
        <taxon>Archaea</taxon>
        <taxon>Methanobacteriati</taxon>
        <taxon>Methanobacteriota</taxon>
        <taxon>Stenosarchaea group</taxon>
        <taxon>Halobacteria</taxon>
        <taxon>Halobacteriales</taxon>
        <taxon>Natronoarchaeaceae</taxon>
    </lineage>
</organism>
<feature type="transmembrane region" description="Helical" evidence="5">
    <location>
        <begin position="106"/>
        <end position="124"/>
    </location>
</feature>
<feature type="transmembrane region" description="Helical" evidence="5">
    <location>
        <begin position="145"/>
        <end position="174"/>
    </location>
</feature>
<dbReference type="RefSeq" id="WP_343773382.1">
    <property type="nucleotide sequence ID" value="NZ_BAAADV010000002.1"/>
</dbReference>
<accession>A0AAV3T9M7</accession>
<dbReference type="Pfam" id="PF01925">
    <property type="entry name" value="TauE"/>
    <property type="match status" value="1"/>
</dbReference>
<evidence type="ECO:0000313" key="7">
    <source>
        <dbReference type="Proteomes" id="UP001500420"/>
    </source>
</evidence>
<keyword evidence="5" id="KW-1003">Cell membrane</keyword>
<feature type="transmembrane region" description="Helical" evidence="5">
    <location>
        <begin position="79"/>
        <end position="100"/>
    </location>
</feature>
<dbReference type="PANTHER" id="PTHR43701:SF2">
    <property type="entry name" value="MEMBRANE TRANSPORTER PROTEIN YJNA-RELATED"/>
    <property type="match status" value="1"/>
</dbReference>
<evidence type="ECO:0000256" key="2">
    <source>
        <dbReference type="ARBA" id="ARBA00022692"/>
    </source>
</evidence>
<evidence type="ECO:0000256" key="3">
    <source>
        <dbReference type="ARBA" id="ARBA00022989"/>
    </source>
</evidence>
<protein>
    <recommendedName>
        <fullName evidence="5">Probable membrane transporter protein</fullName>
    </recommendedName>
</protein>
<name>A0AAV3T9M7_9EURY</name>
<dbReference type="Proteomes" id="UP001500420">
    <property type="component" value="Unassembled WGS sequence"/>
</dbReference>
<keyword evidence="7" id="KW-1185">Reference proteome</keyword>
<dbReference type="InterPro" id="IPR002781">
    <property type="entry name" value="TM_pro_TauE-like"/>
</dbReference>
<proteinExistence type="inferred from homology"/>
<dbReference type="AlphaFoldDB" id="A0AAV3T9M7"/>
<sequence>MAISLLLIAVLAAIALVAGVGITTIGPGGIFVTVALYALTPLSSTEVAGTAHATFIVTGLVGTVAYARSGELLDGDGRGMAAILSAASVVGALAGAALNSYVSRRLFGVLLGAVAGLTGATLLYREWRELEPIVSVDASNRDGQAALGTLGFGLGVASGLVGVGGPVLAVPALVVLGVPILLALGVAQVQSIFISGFATAGYFAQGAVSVPYAVLVGVPQVAGVVVGWAIAHRVDPARLKVVLGAILVGVGGYLIA</sequence>
<keyword evidence="4 5" id="KW-0472">Membrane</keyword>
<dbReference type="GO" id="GO:0005886">
    <property type="term" value="C:plasma membrane"/>
    <property type="evidence" value="ECO:0007669"/>
    <property type="project" value="UniProtKB-SubCell"/>
</dbReference>
<reference evidence="6 7" key="1">
    <citation type="journal article" date="2019" name="Int. J. Syst. Evol. Microbiol.">
        <title>The Global Catalogue of Microorganisms (GCM) 10K type strain sequencing project: providing services to taxonomists for standard genome sequencing and annotation.</title>
        <authorList>
            <consortium name="The Broad Institute Genomics Platform"/>
            <consortium name="The Broad Institute Genome Sequencing Center for Infectious Disease"/>
            <person name="Wu L."/>
            <person name="Ma J."/>
        </authorList>
    </citation>
    <scope>NUCLEOTIDE SEQUENCE [LARGE SCALE GENOMIC DNA]</scope>
    <source>
        <strain evidence="6 7">JCM 16328</strain>
    </source>
</reference>
<evidence type="ECO:0000256" key="4">
    <source>
        <dbReference type="ARBA" id="ARBA00023136"/>
    </source>
</evidence>
<dbReference type="PANTHER" id="PTHR43701">
    <property type="entry name" value="MEMBRANE TRANSPORTER PROTEIN MJ0441-RELATED"/>
    <property type="match status" value="1"/>
</dbReference>
<comment type="similarity">
    <text evidence="5">Belongs to the 4-toluene sulfonate uptake permease (TSUP) (TC 2.A.102) family.</text>
</comment>
<comment type="caution">
    <text evidence="6">The sequence shown here is derived from an EMBL/GenBank/DDBJ whole genome shotgun (WGS) entry which is preliminary data.</text>
</comment>